<accession>A0AAV3YYV3</accession>
<evidence type="ECO:0000313" key="2">
    <source>
        <dbReference type="EMBL" id="GFN86918.1"/>
    </source>
</evidence>
<sequence length="190" mass="21725">MGETKECPPPKYHAQQRRHQRGWQTRHCSRLQQDQGWRGCHGPNGPCFHHQTEIKTMADGLFLQHHRPSIKGGFQIQISSDDLSKDDNRQRFNLTVARALVVAHIQRRATMSCHHEPVRQNIACVLKSLSPAEPATQGPPAKCAKRDKPATKQRRCSFCPAKKDRKTKTTCSTCDRHIYQEHAVTRCQNC</sequence>
<gene>
    <name evidence="2" type="ORF">PoB_001342400</name>
</gene>
<proteinExistence type="predicted"/>
<evidence type="ECO:0000256" key="1">
    <source>
        <dbReference type="SAM" id="MobiDB-lite"/>
    </source>
</evidence>
<dbReference type="Proteomes" id="UP000735302">
    <property type="component" value="Unassembled WGS sequence"/>
</dbReference>
<protein>
    <submittedName>
        <fullName evidence="2">PiggyBac transposable element-derived protein 4</fullName>
    </submittedName>
</protein>
<feature type="region of interest" description="Disordered" evidence="1">
    <location>
        <begin position="1"/>
        <end position="22"/>
    </location>
</feature>
<dbReference type="AlphaFoldDB" id="A0AAV3YYV3"/>
<reference evidence="2 3" key="1">
    <citation type="journal article" date="2021" name="Elife">
        <title>Chloroplast acquisition without the gene transfer in kleptoplastic sea slugs, Plakobranchus ocellatus.</title>
        <authorList>
            <person name="Maeda T."/>
            <person name="Takahashi S."/>
            <person name="Yoshida T."/>
            <person name="Shimamura S."/>
            <person name="Takaki Y."/>
            <person name="Nagai Y."/>
            <person name="Toyoda A."/>
            <person name="Suzuki Y."/>
            <person name="Arimoto A."/>
            <person name="Ishii H."/>
            <person name="Satoh N."/>
            <person name="Nishiyama T."/>
            <person name="Hasebe M."/>
            <person name="Maruyama T."/>
            <person name="Minagawa J."/>
            <person name="Obokata J."/>
            <person name="Shigenobu S."/>
        </authorList>
    </citation>
    <scope>NUCLEOTIDE SEQUENCE [LARGE SCALE GENOMIC DNA]</scope>
</reference>
<keyword evidence="3" id="KW-1185">Reference proteome</keyword>
<comment type="caution">
    <text evidence="2">The sequence shown here is derived from an EMBL/GenBank/DDBJ whole genome shotgun (WGS) entry which is preliminary data.</text>
</comment>
<dbReference type="EMBL" id="BLXT01001622">
    <property type="protein sequence ID" value="GFN86918.1"/>
    <property type="molecule type" value="Genomic_DNA"/>
</dbReference>
<name>A0AAV3YYV3_9GAST</name>
<evidence type="ECO:0000313" key="3">
    <source>
        <dbReference type="Proteomes" id="UP000735302"/>
    </source>
</evidence>
<organism evidence="2 3">
    <name type="scientific">Plakobranchus ocellatus</name>
    <dbReference type="NCBI Taxonomy" id="259542"/>
    <lineage>
        <taxon>Eukaryota</taxon>
        <taxon>Metazoa</taxon>
        <taxon>Spiralia</taxon>
        <taxon>Lophotrochozoa</taxon>
        <taxon>Mollusca</taxon>
        <taxon>Gastropoda</taxon>
        <taxon>Heterobranchia</taxon>
        <taxon>Euthyneura</taxon>
        <taxon>Panpulmonata</taxon>
        <taxon>Sacoglossa</taxon>
        <taxon>Placobranchoidea</taxon>
        <taxon>Plakobranchidae</taxon>
        <taxon>Plakobranchus</taxon>
    </lineage>
</organism>